<name>A0A0K8P0A0_PISS1</name>
<dbReference type="EMBL" id="BBYR01000030">
    <property type="protein sequence ID" value="GAP36058.1"/>
    <property type="molecule type" value="Genomic_DNA"/>
</dbReference>
<reference evidence="3" key="1">
    <citation type="submission" date="2015-07" db="EMBL/GenBank/DDBJ databases">
        <title>Discovery of a poly(ethylene terephthalate assimilation.</title>
        <authorList>
            <person name="Yoshida S."/>
            <person name="Hiraga K."/>
            <person name="Takehana T."/>
            <person name="Taniguchi I."/>
            <person name="Yamaji H."/>
            <person name="Maeda Y."/>
            <person name="Toyohara K."/>
            <person name="Miyamoto K."/>
            <person name="Kimura Y."/>
            <person name="Oda K."/>
        </authorList>
    </citation>
    <scope>NUCLEOTIDE SEQUENCE [LARGE SCALE GENOMIC DNA]</scope>
    <source>
        <strain evidence="3">NBRC 110686 / TISTR 2288 / 201-F6</strain>
    </source>
</reference>
<dbReference type="Proteomes" id="UP000037660">
    <property type="component" value="Unassembled WGS sequence"/>
</dbReference>
<accession>A0A0K8P0A0</accession>
<comment type="caution">
    <text evidence="2">The sequence shown here is derived from an EMBL/GenBank/DDBJ whole genome shotgun (WGS) entry which is preliminary data.</text>
</comment>
<sequence length="47" mass="4625">MRWPRGGGPRRNAPTGRPERAGSAAAGGPSPAASLGRRRNAGGNGTG</sequence>
<evidence type="ECO:0000313" key="3">
    <source>
        <dbReference type="Proteomes" id="UP000037660"/>
    </source>
</evidence>
<reference evidence="2 3" key="2">
    <citation type="journal article" date="2016" name="Science">
        <title>A bacterium that degrades and assimilates poly(ethylene terephthalate).</title>
        <authorList>
            <person name="Yoshida S."/>
            <person name="Hiraga K."/>
            <person name="Takehana T."/>
            <person name="Taniguchi I."/>
            <person name="Yamaji H."/>
            <person name="Maeda Y."/>
            <person name="Toyohara K."/>
            <person name="Miyamoto K."/>
            <person name="Kimura Y."/>
            <person name="Oda K."/>
        </authorList>
    </citation>
    <scope>NUCLEOTIDE SEQUENCE [LARGE SCALE GENOMIC DNA]</scope>
    <source>
        <strain evidence="3">NBRC 110686 / TISTR 2288 / 201-F6</strain>
    </source>
</reference>
<proteinExistence type="predicted"/>
<feature type="region of interest" description="Disordered" evidence="1">
    <location>
        <begin position="1"/>
        <end position="47"/>
    </location>
</feature>
<feature type="compositionally biased region" description="Low complexity" evidence="1">
    <location>
        <begin position="21"/>
        <end position="35"/>
    </location>
</feature>
<keyword evidence="3" id="KW-1185">Reference proteome</keyword>
<dbReference type="AlphaFoldDB" id="A0A0K8P0A0"/>
<gene>
    <name evidence="2" type="ORF">ISF6_1898</name>
</gene>
<evidence type="ECO:0000313" key="2">
    <source>
        <dbReference type="EMBL" id="GAP36058.1"/>
    </source>
</evidence>
<dbReference type="STRING" id="1547922.ISF6_1898"/>
<organism evidence="2 3">
    <name type="scientific">Piscinibacter sakaiensis</name>
    <name type="common">Ideonella sakaiensis</name>
    <dbReference type="NCBI Taxonomy" id="1547922"/>
    <lineage>
        <taxon>Bacteria</taxon>
        <taxon>Pseudomonadati</taxon>
        <taxon>Pseudomonadota</taxon>
        <taxon>Betaproteobacteria</taxon>
        <taxon>Burkholderiales</taxon>
        <taxon>Sphaerotilaceae</taxon>
        <taxon>Piscinibacter</taxon>
    </lineage>
</organism>
<evidence type="ECO:0000256" key="1">
    <source>
        <dbReference type="SAM" id="MobiDB-lite"/>
    </source>
</evidence>
<protein>
    <submittedName>
        <fullName evidence="2">Uncharacterized protein</fullName>
    </submittedName>
</protein>